<feature type="domain" description="Glycosyltransferase 2-like" evidence="5">
    <location>
        <begin position="43"/>
        <end position="213"/>
    </location>
</feature>
<evidence type="ECO:0000256" key="1">
    <source>
        <dbReference type="ARBA" id="ARBA00006739"/>
    </source>
</evidence>
<dbReference type="PANTHER" id="PTHR43630:SF1">
    <property type="entry name" value="POLY-BETA-1,6-N-ACETYL-D-GLUCOSAMINE SYNTHASE"/>
    <property type="match status" value="1"/>
</dbReference>
<dbReference type="Proteomes" id="UP000187181">
    <property type="component" value="Unassembled WGS sequence"/>
</dbReference>
<evidence type="ECO:0000259" key="5">
    <source>
        <dbReference type="Pfam" id="PF00535"/>
    </source>
</evidence>
<keyword evidence="4" id="KW-0472">Membrane</keyword>
<reference evidence="7" key="1">
    <citation type="submission" date="2017-01" db="EMBL/GenBank/DDBJ databases">
        <authorList>
            <person name="Varghese N."/>
            <person name="Submissions S."/>
        </authorList>
    </citation>
    <scope>NUCLEOTIDE SEQUENCE [LARGE SCALE GENOMIC DNA]</scope>
    <source>
        <strain evidence="7">LP100</strain>
    </source>
</reference>
<dbReference type="PANTHER" id="PTHR43630">
    <property type="entry name" value="POLY-BETA-1,6-N-ACETYL-D-GLUCOSAMINE SYNTHASE"/>
    <property type="match status" value="1"/>
</dbReference>
<evidence type="ECO:0000256" key="3">
    <source>
        <dbReference type="ARBA" id="ARBA00022679"/>
    </source>
</evidence>
<proteinExistence type="inferred from homology"/>
<evidence type="ECO:0000256" key="4">
    <source>
        <dbReference type="SAM" id="Phobius"/>
    </source>
</evidence>
<keyword evidence="4" id="KW-1133">Transmembrane helix</keyword>
<feature type="transmembrane region" description="Helical" evidence="4">
    <location>
        <begin position="285"/>
        <end position="305"/>
    </location>
</feature>
<dbReference type="GO" id="GO:0016757">
    <property type="term" value="F:glycosyltransferase activity"/>
    <property type="evidence" value="ECO:0007669"/>
    <property type="project" value="UniProtKB-KW"/>
</dbReference>
<dbReference type="Gene3D" id="3.90.550.10">
    <property type="entry name" value="Spore Coat Polysaccharide Biosynthesis Protein SpsA, Chain A"/>
    <property type="match status" value="1"/>
</dbReference>
<dbReference type="SUPFAM" id="SSF53448">
    <property type="entry name" value="Nucleotide-diphospho-sugar transferases"/>
    <property type="match status" value="1"/>
</dbReference>
<dbReference type="InterPro" id="IPR029044">
    <property type="entry name" value="Nucleotide-diphossugar_trans"/>
</dbReference>
<keyword evidence="4" id="KW-0812">Transmembrane</keyword>
<organism evidence="6 7">
    <name type="scientific">Pontibacter indicus</name>
    <dbReference type="NCBI Taxonomy" id="1317125"/>
    <lineage>
        <taxon>Bacteria</taxon>
        <taxon>Pseudomonadati</taxon>
        <taxon>Bacteroidota</taxon>
        <taxon>Cytophagia</taxon>
        <taxon>Cytophagales</taxon>
        <taxon>Hymenobacteraceae</taxon>
        <taxon>Pontibacter</taxon>
    </lineage>
</organism>
<dbReference type="OrthoDB" id="9805625at2"/>
<dbReference type="EMBL" id="FTPP01000001">
    <property type="protein sequence ID" value="SIT82683.1"/>
    <property type="molecule type" value="Genomic_DNA"/>
</dbReference>
<gene>
    <name evidence="6" type="ORF">SAMN05444128_1159</name>
</gene>
<comment type="similarity">
    <text evidence="1">Belongs to the glycosyltransferase 2 family.</text>
</comment>
<keyword evidence="7" id="KW-1185">Reference proteome</keyword>
<evidence type="ECO:0000256" key="2">
    <source>
        <dbReference type="ARBA" id="ARBA00022676"/>
    </source>
</evidence>
<dbReference type="AlphaFoldDB" id="A0A1R3WYU5"/>
<feature type="transmembrane region" description="Helical" evidence="4">
    <location>
        <begin position="311"/>
        <end position="330"/>
    </location>
</feature>
<protein>
    <submittedName>
        <fullName evidence="6">Glycosyltransferase, catalytic subunit of cellulose synthase and poly-beta-1,6-N-acetylglucosamine synthase</fullName>
    </submittedName>
</protein>
<evidence type="ECO:0000313" key="6">
    <source>
        <dbReference type="EMBL" id="SIT82683.1"/>
    </source>
</evidence>
<keyword evidence="3 6" id="KW-0808">Transferase</keyword>
<dbReference type="Pfam" id="PF00535">
    <property type="entry name" value="Glycos_transf_2"/>
    <property type="match status" value="1"/>
</dbReference>
<accession>A0A1R3WYU5</accession>
<name>A0A1R3WYU5_9BACT</name>
<dbReference type="RefSeq" id="WP_076666499.1">
    <property type="nucleotide sequence ID" value="NZ_FTPP01000001.1"/>
</dbReference>
<dbReference type="InterPro" id="IPR001173">
    <property type="entry name" value="Glyco_trans_2-like"/>
</dbReference>
<dbReference type="STRING" id="1317125.SAMN05444128_1159"/>
<feature type="transmembrane region" description="Helical" evidence="4">
    <location>
        <begin position="342"/>
        <end position="361"/>
    </location>
</feature>
<sequence>MFTLLLLLSLVAYTWIILRCLYAWKRLPILAIPAGFIPATRLTVIIPVRNEAQQVLTLLGDLEKQSYPAALFEVLVVDDHSEDGTDRLVQDLIPETRLPLQLIRLADHTNATGKKVAIKQGIAQASGELLVFTDGDCRVQPDWLLHFAYTYETRQAVFISGPVSFHNTHTLLERMQLVEFASLIGVGGASIGLRQPNMCNGANLAYTRQVFEEVDGFAGNEGIASGDDEFLLHKVNELYPERIAFLKHPAAIVYTEARKTISSFIAQRVRWASKWRSYQSLSVKLVALSVFAVNLLLFLAIPAVLLGWLPGWTFLAAYAAKFLIDFLFLNRVLTFMQQRRELIFMLPLQLVYIPYVLYTAIMGLSGRYTWKGRTIRNHD</sequence>
<keyword evidence="2" id="KW-0328">Glycosyltransferase</keyword>
<feature type="transmembrane region" description="Helical" evidence="4">
    <location>
        <begin position="6"/>
        <end position="24"/>
    </location>
</feature>
<evidence type="ECO:0000313" key="7">
    <source>
        <dbReference type="Proteomes" id="UP000187181"/>
    </source>
</evidence>